<dbReference type="Gene3D" id="3.40.50.2000">
    <property type="entry name" value="Glycogen Phosphorylase B"/>
    <property type="match status" value="2"/>
</dbReference>
<dbReference type="SUPFAM" id="SSF53756">
    <property type="entry name" value="UDP-Glycosyltransferase/glycogen phosphorylase"/>
    <property type="match status" value="1"/>
</dbReference>
<dbReference type="RefSeq" id="WP_184731604.1">
    <property type="nucleotide sequence ID" value="NZ_JACHIW010000002.1"/>
</dbReference>
<dbReference type="EMBL" id="JACHIW010000002">
    <property type="protein sequence ID" value="MBB5159290.1"/>
    <property type="molecule type" value="Genomic_DNA"/>
</dbReference>
<gene>
    <name evidence="1" type="ORF">BJ970_006889</name>
</gene>
<dbReference type="EC" id="1.14.99.50" evidence="1"/>
<keyword evidence="1" id="KW-0560">Oxidoreductase</keyword>
<dbReference type="PANTHER" id="PTHR45947:SF3">
    <property type="entry name" value="SULFOQUINOVOSYL TRANSFERASE SQD2"/>
    <property type="match status" value="1"/>
</dbReference>
<dbReference type="GO" id="GO:0044875">
    <property type="term" value="F:gamma-glutamyl hercynylcysteine sulfoxide synthase activity"/>
    <property type="evidence" value="ECO:0007669"/>
    <property type="project" value="UniProtKB-EC"/>
</dbReference>
<dbReference type="GO" id="GO:0016758">
    <property type="term" value="F:hexosyltransferase activity"/>
    <property type="evidence" value="ECO:0007669"/>
    <property type="project" value="TreeGrafter"/>
</dbReference>
<dbReference type="CDD" id="cd03801">
    <property type="entry name" value="GT4_PimA-like"/>
    <property type="match status" value="1"/>
</dbReference>
<dbReference type="Pfam" id="PF13692">
    <property type="entry name" value="Glyco_trans_1_4"/>
    <property type="match status" value="1"/>
</dbReference>
<keyword evidence="2" id="KW-1185">Reference proteome</keyword>
<dbReference type="AlphaFoldDB" id="A0A840QH45"/>
<reference evidence="1 2" key="1">
    <citation type="submission" date="2020-08" db="EMBL/GenBank/DDBJ databases">
        <title>Sequencing the genomes of 1000 actinobacteria strains.</title>
        <authorList>
            <person name="Klenk H.-P."/>
        </authorList>
    </citation>
    <scope>NUCLEOTIDE SEQUENCE [LARGE SCALE GENOMIC DNA]</scope>
    <source>
        <strain evidence="1 2">DSM 45584</strain>
    </source>
</reference>
<evidence type="ECO:0000313" key="2">
    <source>
        <dbReference type="Proteomes" id="UP000584374"/>
    </source>
</evidence>
<proteinExistence type="predicted"/>
<evidence type="ECO:0000313" key="1">
    <source>
        <dbReference type="EMBL" id="MBB5159290.1"/>
    </source>
</evidence>
<name>A0A840QH45_9PSEU</name>
<comment type="caution">
    <text evidence="1">The sequence shown here is derived from an EMBL/GenBank/DDBJ whole genome shotgun (WGS) entry which is preliminary data.</text>
</comment>
<sequence length="346" mass="36941">MYGLRENGHLAYVLAAGPPSPGDGVEIIRLPRFALPAPATEDVLLTALASTSTVADDARHLLSQVDADLVCWVDATWGLGFLAPHPGIATALMMRVLRTDTYLHQALAHQPDRVLTNSEFLIREATNAGLDTRGWRAVPNALLTPGTPPSATAREHLRTSGPVRIVARAEPHKGIAELITACPHTFERDVEIVLATAGFEYWPGMQQQVIADCQSRARAHPRVRLVADLPWRAVQPFLAGAACTVIASTSPETFCNTALEALSVATPVVTFDLGHVPTLIGNAGAVVPPSAGAAGLWQAVTELLADTEGYQRASQTAIQRAAKHDPAAIAEQFLRVVEPALQRRAD</sequence>
<dbReference type="PANTHER" id="PTHR45947">
    <property type="entry name" value="SULFOQUINOVOSYL TRANSFERASE SQD2"/>
    <property type="match status" value="1"/>
</dbReference>
<protein>
    <submittedName>
        <fullName evidence="1">Iron(II)-dependent oxidoreductase</fullName>
        <ecNumber evidence="1">1.14.99.50</ecNumber>
    </submittedName>
</protein>
<dbReference type="Proteomes" id="UP000584374">
    <property type="component" value="Unassembled WGS sequence"/>
</dbReference>
<organism evidence="1 2">
    <name type="scientific">Saccharopolyspora phatthalungensis</name>
    <dbReference type="NCBI Taxonomy" id="664693"/>
    <lineage>
        <taxon>Bacteria</taxon>
        <taxon>Bacillati</taxon>
        <taxon>Actinomycetota</taxon>
        <taxon>Actinomycetes</taxon>
        <taxon>Pseudonocardiales</taxon>
        <taxon>Pseudonocardiaceae</taxon>
        <taxon>Saccharopolyspora</taxon>
    </lineage>
</organism>
<dbReference type="InterPro" id="IPR050194">
    <property type="entry name" value="Glycosyltransferase_grp1"/>
</dbReference>
<accession>A0A840QH45</accession>